<reference evidence="5" key="1">
    <citation type="submission" date="2021-10" db="EMBL/GenBank/DDBJ databases">
        <authorList>
            <person name="Mesa V."/>
        </authorList>
    </citation>
    <scope>NUCLEOTIDE SEQUENCE</scope>
    <source>
        <strain evidence="5">CC3_PB</strain>
    </source>
</reference>
<dbReference type="PROSITE" id="PS00198">
    <property type="entry name" value="4FE4S_FER_1"/>
    <property type="match status" value="1"/>
</dbReference>
<protein>
    <recommendedName>
        <fullName evidence="4">4Fe-4S ferredoxin-type domain-containing protein</fullName>
    </recommendedName>
</protein>
<gene>
    <name evidence="5" type="ORF">CNEO_42737</name>
</gene>
<accession>A0AA86K0F2</accession>
<dbReference type="RefSeq" id="WP_210887053.1">
    <property type="nucleotide sequence ID" value="NZ_CAMRXB010000023.1"/>
</dbReference>
<evidence type="ECO:0000256" key="1">
    <source>
        <dbReference type="ARBA" id="ARBA00022723"/>
    </source>
</evidence>
<dbReference type="PROSITE" id="PS51379">
    <property type="entry name" value="4FE4S_FER_2"/>
    <property type="match status" value="1"/>
</dbReference>
<evidence type="ECO:0000313" key="5">
    <source>
        <dbReference type="EMBL" id="CAG9706903.1"/>
    </source>
</evidence>
<name>A0AA86K0F2_9CLOT</name>
<keyword evidence="1" id="KW-0479">Metal-binding</keyword>
<feature type="domain" description="4Fe-4S ferredoxin-type" evidence="4">
    <location>
        <begin position="41"/>
        <end position="60"/>
    </location>
</feature>
<dbReference type="InterPro" id="IPR017900">
    <property type="entry name" value="4Fe4S_Fe_S_CS"/>
</dbReference>
<dbReference type="GO" id="GO:0046872">
    <property type="term" value="F:metal ion binding"/>
    <property type="evidence" value="ECO:0007669"/>
    <property type="project" value="UniProtKB-KW"/>
</dbReference>
<evidence type="ECO:0000256" key="3">
    <source>
        <dbReference type="ARBA" id="ARBA00023014"/>
    </source>
</evidence>
<dbReference type="AlphaFoldDB" id="A0AA86K0F2"/>
<keyword evidence="2" id="KW-0408">Iron</keyword>
<evidence type="ECO:0000313" key="6">
    <source>
        <dbReference type="Proteomes" id="UP000789738"/>
    </source>
</evidence>
<dbReference type="Pfam" id="PF00037">
    <property type="entry name" value="Fer4"/>
    <property type="match status" value="1"/>
</dbReference>
<evidence type="ECO:0000256" key="2">
    <source>
        <dbReference type="ARBA" id="ARBA00023004"/>
    </source>
</evidence>
<evidence type="ECO:0000259" key="4">
    <source>
        <dbReference type="PROSITE" id="PS51379"/>
    </source>
</evidence>
<dbReference type="GO" id="GO:0051536">
    <property type="term" value="F:iron-sulfur cluster binding"/>
    <property type="evidence" value="ECO:0007669"/>
    <property type="project" value="UniProtKB-KW"/>
</dbReference>
<dbReference type="EMBL" id="CAKJVE010000004">
    <property type="protein sequence ID" value="CAG9706903.1"/>
    <property type="molecule type" value="Genomic_DNA"/>
</dbReference>
<dbReference type="Proteomes" id="UP000789738">
    <property type="component" value="Unassembled WGS sequence"/>
</dbReference>
<proteinExistence type="predicted"/>
<organism evidence="5 6">
    <name type="scientific">Clostridium neonatale</name>
    <dbReference type="NCBI Taxonomy" id="137838"/>
    <lineage>
        <taxon>Bacteria</taxon>
        <taxon>Bacillati</taxon>
        <taxon>Bacillota</taxon>
        <taxon>Clostridia</taxon>
        <taxon>Eubacteriales</taxon>
        <taxon>Clostridiaceae</taxon>
        <taxon>Clostridium</taxon>
    </lineage>
</organism>
<comment type="caution">
    <text evidence="5">The sequence shown here is derived from an EMBL/GenBank/DDBJ whole genome shotgun (WGS) entry which is preliminary data.</text>
</comment>
<dbReference type="InterPro" id="IPR017896">
    <property type="entry name" value="4Fe4S_Fe-S-bd"/>
</dbReference>
<sequence>MWRKNELRKIIYKGKGEFFDLSSYLVYREKFSFGNSSIVESGFYITSDCIKCGICFSYCP</sequence>
<keyword evidence="3" id="KW-0411">Iron-sulfur</keyword>